<feature type="transmembrane region" description="Helical" evidence="1">
    <location>
        <begin position="289"/>
        <end position="306"/>
    </location>
</feature>
<keyword evidence="3" id="KW-0808">Transferase</keyword>
<organism evidence="3 4">
    <name type="scientific">Anaerocolumna sedimenticola</name>
    <dbReference type="NCBI Taxonomy" id="2696063"/>
    <lineage>
        <taxon>Bacteria</taxon>
        <taxon>Bacillati</taxon>
        <taxon>Bacillota</taxon>
        <taxon>Clostridia</taxon>
        <taxon>Lachnospirales</taxon>
        <taxon>Lachnospiraceae</taxon>
        <taxon>Anaerocolumna</taxon>
    </lineage>
</organism>
<keyword evidence="3" id="KW-0012">Acyltransferase</keyword>
<dbReference type="InterPro" id="IPR050879">
    <property type="entry name" value="Acyltransferase_3"/>
</dbReference>
<feature type="transmembrane region" description="Helical" evidence="1">
    <location>
        <begin position="21"/>
        <end position="41"/>
    </location>
</feature>
<feature type="transmembrane region" description="Helical" evidence="1">
    <location>
        <begin position="312"/>
        <end position="334"/>
    </location>
</feature>
<sequence length="364" mass="42519">MDKKSILLKELAKGRCNNFDFLRFIAAIFVIVSHSFPLVYGDNKKELFYIFTHGQLTFGNLAVKVFFIISGFLIARSWDNTNNIFQFMKARILRIFPGIITVVAISTFILGAIFTTYPLKEYFQNENTYRYLSSITLYHMQYSLPGVFQDNIYQNAVNGSLWTLMHEFNCYILIGILGLLKLLKKQFILPLFLFTFTSYVMKWEFPGLPQLSLKLAVCFFAGTLFFCFKDIIKIRTTYFIISVAVLLLATQFRGFEITSTILLPYIVLYLAFTPHIKLNRFAAGGDLSYGIYIYAFPIQQIITHLFGETIQWYTNLILAIPFVLLFSFLSWHFIEKPFINLKNMGVRDFYENIRNQFHYLNRAH</sequence>
<dbReference type="GO" id="GO:0016747">
    <property type="term" value="F:acyltransferase activity, transferring groups other than amino-acyl groups"/>
    <property type="evidence" value="ECO:0007669"/>
    <property type="project" value="InterPro"/>
</dbReference>
<dbReference type="AlphaFoldDB" id="A0A6P1TU47"/>
<feature type="transmembrane region" description="Helical" evidence="1">
    <location>
        <begin position="95"/>
        <end position="117"/>
    </location>
</feature>
<dbReference type="PANTHER" id="PTHR23028">
    <property type="entry name" value="ACETYLTRANSFERASE"/>
    <property type="match status" value="1"/>
</dbReference>
<dbReference type="InterPro" id="IPR002656">
    <property type="entry name" value="Acyl_transf_3_dom"/>
</dbReference>
<evidence type="ECO:0000256" key="1">
    <source>
        <dbReference type="SAM" id="Phobius"/>
    </source>
</evidence>
<feature type="transmembrane region" description="Helical" evidence="1">
    <location>
        <begin position="211"/>
        <end position="228"/>
    </location>
</feature>
<reference evidence="3 4" key="1">
    <citation type="submission" date="2020-01" db="EMBL/GenBank/DDBJ databases">
        <title>Genome analysis of Anaerocolumna sp. CBA3638.</title>
        <authorList>
            <person name="Kim J."/>
            <person name="Roh S.W."/>
        </authorList>
    </citation>
    <scope>NUCLEOTIDE SEQUENCE [LARGE SCALE GENOMIC DNA]</scope>
    <source>
        <strain evidence="3 4">CBA3638</strain>
    </source>
</reference>
<feature type="transmembrane region" description="Helical" evidence="1">
    <location>
        <begin position="47"/>
        <end position="74"/>
    </location>
</feature>
<evidence type="ECO:0000313" key="3">
    <source>
        <dbReference type="EMBL" id="QHQ63018.1"/>
    </source>
</evidence>
<gene>
    <name evidence="3" type="ORF">Ana3638_21380</name>
</gene>
<proteinExistence type="predicted"/>
<evidence type="ECO:0000259" key="2">
    <source>
        <dbReference type="Pfam" id="PF01757"/>
    </source>
</evidence>
<dbReference type="RefSeq" id="WP_161839840.1">
    <property type="nucleotide sequence ID" value="NZ_CP048000.1"/>
</dbReference>
<protein>
    <submittedName>
        <fullName evidence="3">Acyltransferase family protein</fullName>
    </submittedName>
</protein>
<dbReference type="EMBL" id="CP048000">
    <property type="protein sequence ID" value="QHQ63018.1"/>
    <property type="molecule type" value="Genomic_DNA"/>
</dbReference>
<keyword evidence="1" id="KW-0472">Membrane</keyword>
<feature type="transmembrane region" description="Helical" evidence="1">
    <location>
        <begin position="261"/>
        <end position="277"/>
    </location>
</feature>
<feature type="transmembrane region" description="Helical" evidence="1">
    <location>
        <begin position="161"/>
        <end position="180"/>
    </location>
</feature>
<feature type="domain" description="Acyltransferase 3" evidence="2">
    <location>
        <begin position="18"/>
        <end position="329"/>
    </location>
</feature>
<dbReference type="Proteomes" id="UP000464314">
    <property type="component" value="Chromosome"/>
</dbReference>
<evidence type="ECO:0000313" key="4">
    <source>
        <dbReference type="Proteomes" id="UP000464314"/>
    </source>
</evidence>
<keyword evidence="1" id="KW-0812">Transmembrane</keyword>
<keyword evidence="1" id="KW-1133">Transmembrane helix</keyword>
<name>A0A6P1TU47_9FIRM</name>
<accession>A0A6P1TU47</accession>
<feature type="transmembrane region" description="Helical" evidence="1">
    <location>
        <begin position="237"/>
        <end position="255"/>
    </location>
</feature>
<dbReference type="Pfam" id="PF01757">
    <property type="entry name" value="Acyl_transf_3"/>
    <property type="match status" value="1"/>
</dbReference>
<dbReference type="KEGG" id="anr:Ana3638_21380"/>
<keyword evidence="4" id="KW-1185">Reference proteome</keyword>
<feature type="transmembrane region" description="Helical" evidence="1">
    <location>
        <begin position="187"/>
        <end position="205"/>
    </location>
</feature>